<organism evidence="2 3">
    <name type="scientific">Laedolimicola intestinihominis</name>
    <dbReference type="NCBI Taxonomy" id="3133166"/>
    <lineage>
        <taxon>Bacteria</taxon>
        <taxon>Bacillati</taxon>
        <taxon>Bacillota</taxon>
        <taxon>Clostridia</taxon>
        <taxon>Lachnospirales</taxon>
        <taxon>Lachnospiraceae</taxon>
        <taxon>Laedolimicola</taxon>
    </lineage>
</organism>
<proteinExistence type="predicted"/>
<accession>A0ABV1FCI9</accession>
<keyword evidence="3" id="KW-1185">Reference proteome</keyword>
<evidence type="ECO:0000313" key="3">
    <source>
        <dbReference type="Proteomes" id="UP001438008"/>
    </source>
</evidence>
<dbReference type="RefSeq" id="WP_178039191.1">
    <property type="nucleotide sequence ID" value="NZ_JBBMFE010000001.1"/>
</dbReference>
<dbReference type="EMBL" id="JBBMFE010000001">
    <property type="protein sequence ID" value="MEQ2471100.1"/>
    <property type="molecule type" value="Genomic_DNA"/>
</dbReference>
<evidence type="ECO:0000313" key="2">
    <source>
        <dbReference type="EMBL" id="MEQ2471100.1"/>
    </source>
</evidence>
<evidence type="ECO:0000259" key="1">
    <source>
        <dbReference type="Pfam" id="PF07561"/>
    </source>
</evidence>
<reference evidence="2 3" key="1">
    <citation type="submission" date="2024-03" db="EMBL/GenBank/DDBJ databases">
        <title>Human intestinal bacterial collection.</title>
        <authorList>
            <person name="Pauvert C."/>
            <person name="Hitch T.C.A."/>
            <person name="Clavel T."/>
        </authorList>
    </citation>
    <scope>NUCLEOTIDE SEQUENCE [LARGE SCALE GENOMIC DNA]</scope>
    <source>
        <strain evidence="2 3">CLA-AA-H132</strain>
    </source>
</reference>
<dbReference type="Proteomes" id="UP001438008">
    <property type="component" value="Unassembled WGS sequence"/>
</dbReference>
<dbReference type="InterPro" id="IPR011437">
    <property type="entry name" value="DUF1540"/>
</dbReference>
<gene>
    <name evidence="2" type="ORF">WMO29_01080</name>
</gene>
<protein>
    <submittedName>
        <fullName evidence="2">DUF1540 domain-containing protein</fullName>
    </submittedName>
</protein>
<dbReference type="Pfam" id="PF07561">
    <property type="entry name" value="DUF1540"/>
    <property type="match status" value="1"/>
</dbReference>
<sequence length="56" mass="6216">MMTNKNEAIGCTVNNCTHHAQGENYCTLNKIQIGTHESNPTKIECTDCESFVNKAQ</sequence>
<name>A0ABV1FCI9_9FIRM</name>
<feature type="domain" description="DUF1540" evidence="1">
    <location>
        <begin position="9"/>
        <end position="51"/>
    </location>
</feature>
<comment type="caution">
    <text evidence="2">The sequence shown here is derived from an EMBL/GenBank/DDBJ whole genome shotgun (WGS) entry which is preliminary data.</text>
</comment>